<organism evidence="1 2">
    <name type="scientific">Olea europaea subsp. europaea</name>
    <dbReference type="NCBI Taxonomy" id="158383"/>
    <lineage>
        <taxon>Eukaryota</taxon>
        <taxon>Viridiplantae</taxon>
        <taxon>Streptophyta</taxon>
        <taxon>Embryophyta</taxon>
        <taxon>Tracheophyta</taxon>
        <taxon>Spermatophyta</taxon>
        <taxon>Magnoliopsida</taxon>
        <taxon>eudicotyledons</taxon>
        <taxon>Gunneridae</taxon>
        <taxon>Pentapetalae</taxon>
        <taxon>asterids</taxon>
        <taxon>lamiids</taxon>
        <taxon>Lamiales</taxon>
        <taxon>Oleaceae</taxon>
        <taxon>Oleeae</taxon>
        <taxon>Olea</taxon>
    </lineage>
</organism>
<evidence type="ECO:0000313" key="1">
    <source>
        <dbReference type="EMBL" id="CAA3022055.1"/>
    </source>
</evidence>
<comment type="caution">
    <text evidence="1">The sequence shown here is derived from an EMBL/GenBank/DDBJ whole genome shotgun (WGS) entry which is preliminary data.</text>
</comment>
<protein>
    <submittedName>
        <fullName evidence="1">Uncharacterized protein</fullName>
    </submittedName>
</protein>
<dbReference type="Gramene" id="OE9A049513T1">
    <property type="protein sequence ID" value="OE9A049513C1"/>
    <property type="gene ID" value="OE9A049513"/>
</dbReference>
<evidence type="ECO:0000313" key="2">
    <source>
        <dbReference type="Proteomes" id="UP000594638"/>
    </source>
</evidence>
<dbReference type="EMBL" id="CACTIH010009063">
    <property type="protein sequence ID" value="CAA3022055.1"/>
    <property type="molecule type" value="Genomic_DNA"/>
</dbReference>
<reference evidence="1 2" key="1">
    <citation type="submission" date="2019-12" db="EMBL/GenBank/DDBJ databases">
        <authorList>
            <person name="Alioto T."/>
            <person name="Alioto T."/>
            <person name="Gomez Garrido J."/>
        </authorList>
    </citation>
    <scope>NUCLEOTIDE SEQUENCE [LARGE SCALE GENOMIC DNA]</scope>
</reference>
<dbReference type="AlphaFoldDB" id="A0A8S0UZG3"/>
<accession>A0A8S0UZG3</accession>
<keyword evidence="2" id="KW-1185">Reference proteome</keyword>
<gene>
    <name evidence="1" type="ORF">OLEA9_A049513</name>
</gene>
<proteinExistence type="predicted"/>
<name>A0A8S0UZG3_OLEEU</name>
<dbReference type="Proteomes" id="UP000594638">
    <property type="component" value="Unassembled WGS sequence"/>
</dbReference>
<sequence length="64" mass="7164">MDQAQKKTNKWAKLLVIVGSTNSLSKSTCYIALLEEEAAWMEIEMKLAEAVEKSIIGKPSLEHE</sequence>